<evidence type="ECO:0000256" key="5">
    <source>
        <dbReference type="ARBA" id="ARBA00048988"/>
    </source>
</evidence>
<dbReference type="GO" id="GO:0016787">
    <property type="term" value="F:hydrolase activity"/>
    <property type="evidence" value="ECO:0007669"/>
    <property type="project" value="UniProtKB-KW"/>
</dbReference>
<dbReference type="InterPro" id="IPR027417">
    <property type="entry name" value="P-loop_NTPase"/>
</dbReference>
<dbReference type="InterPro" id="IPR050474">
    <property type="entry name" value="Hel308_SKI2-like"/>
</dbReference>
<dbReference type="FunFam" id="3.40.50.300:FF:000968">
    <property type="entry name" value="Helicase and polymerase-containing protein TEBICHI"/>
    <property type="match status" value="1"/>
</dbReference>
<dbReference type="SUPFAM" id="SSF52540">
    <property type="entry name" value="P-loop containing nucleoside triphosphate hydrolases"/>
    <property type="match status" value="1"/>
</dbReference>
<dbReference type="Pfam" id="PF21099">
    <property type="entry name" value="POLQ_helical"/>
    <property type="match status" value="1"/>
</dbReference>
<dbReference type="Pfam" id="PF00271">
    <property type="entry name" value="Helicase_C"/>
    <property type="match status" value="1"/>
</dbReference>
<dbReference type="InterPro" id="IPR001650">
    <property type="entry name" value="Helicase_C-like"/>
</dbReference>
<dbReference type="Pfam" id="PF00270">
    <property type="entry name" value="DEAD"/>
    <property type="match status" value="1"/>
</dbReference>
<dbReference type="InterPro" id="IPR048960">
    <property type="entry name" value="POLQ-like_helical"/>
</dbReference>
<gene>
    <name evidence="8" type="ORF">BJ878DRAFT_418318</name>
</gene>
<keyword evidence="9" id="KW-1185">Reference proteome</keyword>
<dbReference type="FunFam" id="1.10.3380.20:FF:000005">
    <property type="entry name" value="DNA-directed DNA polymerase theta, putative"/>
    <property type="match status" value="1"/>
</dbReference>
<dbReference type="InterPro" id="IPR036390">
    <property type="entry name" value="WH_DNA-bd_sf"/>
</dbReference>
<evidence type="ECO:0000256" key="4">
    <source>
        <dbReference type="ARBA" id="ARBA00022840"/>
    </source>
</evidence>
<name>A0A9P8CG27_9HELO</name>
<evidence type="ECO:0000313" key="8">
    <source>
        <dbReference type="EMBL" id="KAG9245818.1"/>
    </source>
</evidence>
<dbReference type="Gene3D" id="3.40.50.300">
    <property type="entry name" value="P-loop containing nucleotide triphosphate hydrolases"/>
    <property type="match status" value="2"/>
</dbReference>
<organism evidence="8 9">
    <name type="scientific">Calycina marina</name>
    <dbReference type="NCBI Taxonomy" id="1763456"/>
    <lineage>
        <taxon>Eukaryota</taxon>
        <taxon>Fungi</taxon>
        <taxon>Dikarya</taxon>
        <taxon>Ascomycota</taxon>
        <taxon>Pezizomycotina</taxon>
        <taxon>Leotiomycetes</taxon>
        <taxon>Helotiales</taxon>
        <taxon>Pezizellaceae</taxon>
        <taxon>Calycina</taxon>
    </lineage>
</organism>
<dbReference type="GO" id="GO:0043138">
    <property type="term" value="F:3'-5' DNA helicase activity"/>
    <property type="evidence" value="ECO:0007669"/>
    <property type="project" value="UniProtKB-EC"/>
</dbReference>
<dbReference type="SMART" id="SM00487">
    <property type="entry name" value="DEXDc"/>
    <property type="match status" value="1"/>
</dbReference>
<dbReference type="SUPFAM" id="SSF158702">
    <property type="entry name" value="Sec63 N-terminal domain-like"/>
    <property type="match status" value="1"/>
</dbReference>
<accession>A0A9P8CG27</accession>
<dbReference type="GO" id="GO:0005524">
    <property type="term" value="F:ATP binding"/>
    <property type="evidence" value="ECO:0007669"/>
    <property type="project" value="UniProtKB-KW"/>
</dbReference>
<dbReference type="CDD" id="cd18026">
    <property type="entry name" value="DEXHc_POLQ-like"/>
    <property type="match status" value="1"/>
</dbReference>
<dbReference type="InterPro" id="IPR014001">
    <property type="entry name" value="Helicase_ATP-bd"/>
</dbReference>
<dbReference type="GO" id="GO:0003676">
    <property type="term" value="F:nucleic acid binding"/>
    <property type="evidence" value="ECO:0007669"/>
    <property type="project" value="InterPro"/>
</dbReference>
<dbReference type="PROSITE" id="PS51194">
    <property type="entry name" value="HELICASE_CTER"/>
    <property type="match status" value="1"/>
</dbReference>
<dbReference type="EMBL" id="MU253829">
    <property type="protein sequence ID" value="KAG9245818.1"/>
    <property type="molecule type" value="Genomic_DNA"/>
</dbReference>
<dbReference type="PROSITE" id="PS51192">
    <property type="entry name" value="HELICASE_ATP_BIND_1"/>
    <property type="match status" value="1"/>
</dbReference>
<dbReference type="CDD" id="cd18795">
    <property type="entry name" value="SF2_C_Ski2"/>
    <property type="match status" value="1"/>
</dbReference>
<dbReference type="InterPro" id="IPR011545">
    <property type="entry name" value="DEAD/DEAH_box_helicase_dom"/>
</dbReference>
<dbReference type="OrthoDB" id="2320933at2759"/>
<dbReference type="Gene3D" id="1.10.3380.20">
    <property type="match status" value="1"/>
</dbReference>
<evidence type="ECO:0000259" key="6">
    <source>
        <dbReference type="PROSITE" id="PS51192"/>
    </source>
</evidence>
<dbReference type="PANTHER" id="PTHR47961">
    <property type="entry name" value="DNA POLYMERASE THETA, PUTATIVE (AFU_ORTHOLOGUE AFUA_1G05260)-RELATED"/>
    <property type="match status" value="1"/>
</dbReference>
<dbReference type="SMART" id="SM00490">
    <property type="entry name" value="HELICc"/>
    <property type="match status" value="1"/>
</dbReference>
<comment type="caution">
    <text evidence="8">The sequence shown here is derived from an EMBL/GenBank/DDBJ whole genome shotgun (WGS) entry which is preliminary data.</text>
</comment>
<comment type="catalytic activity">
    <reaction evidence="5">
        <text>ATP + H2O = ADP + phosphate + H(+)</text>
        <dbReference type="Rhea" id="RHEA:13065"/>
        <dbReference type="ChEBI" id="CHEBI:15377"/>
        <dbReference type="ChEBI" id="CHEBI:15378"/>
        <dbReference type="ChEBI" id="CHEBI:30616"/>
        <dbReference type="ChEBI" id="CHEBI:43474"/>
        <dbReference type="ChEBI" id="CHEBI:456216"/>
        <dbReference type="EC" id="5.6.2.4"/>
    </reaction>
</comment>
<keyword evidence="3" id="KW-0347">Helicase</keyword>
<feature type="domain" description="Helicase ATP-binding" evidence="6">
    <location>
        <begin position="145"/>
        <end position="338"/>
    </location>
</feature>
<evidence type="ECO:0000259" key="7">
    <source>
        <dbReference type="PROSITE" id="PS51194"/>
    </source>
</evidence>
<keyword evidence="4" id="KW-0067">ATP-binding</keyword>
<proteinExistence type="predicted"/>
<sequence length="941" mass="103090">MEFRKPTGVLHKTSIDSAKNTYTTVAIAGQKRTFDEVHREAYDPIQLPEVPAAVNVTYKGDFLRPRLQQSLFPALQAGAISNVSLQGVTEYSQRKALALTPSSAIHPLLDLSHPSYGLPPALVGNFAAMGVRSIYPWQSECLIRSGALRGDRNLVYTAPTGGGKSLVADILMLKKVIGCPGKKALLVLPYVALVQEKLRWMRKLVDGITKNDPAFPRKVQNPTFTKLGNEDQVRVTGFFGGSRSKSNWADMDIAICTIEKSNSLVNAAIEECTIGKLGIIVIDELHMVDDDNRGYILELMATKVLTLKQDIQLVGMSATLNNTKQLAKWLGDAKFYHSRYKPVPVEEHFVFDNAVYPAASSIFCYKTTTQLAPKTQPTGNGLGSQLRLTPSRMIQPSPSKELKNPLDNAVVSLANETARAGYGALVFCSSRAGCERDAVLISQVMPRLDEIDSFTKDKRSDLIADLRSTSTGLDSTLEKTVPVGVAFHHAGLTTEERDLIATSYDLGVVKVIVATCSLAAGINLPARRVILHGARMGADLVGPSMLRQMRGRAGRKGKDEVGETYLCCQKSDLEAVAELMDAEIPDVKSSLMPGKRGIKRALLEVIATRLARSLESVGDYMKKTLLQCAAEDADDPSISQEELADMVNATLQELQDTRLIEADASGLELKATLLGQAIVASSLTPEDGLFVHRELSKALQAFVMDGEMHVLYAFTPVLAAQSAVNWKMFLTEVEQFDESNMRALGFIGLKPTVINKMAKGSTMKESTIEEIETARVYKRFYAALQLRDLCNEMPIHTVARKYDMPRGIVQNLAQTCRGFAAGMIQFCQRMNWGALAAVLDHYSDRLKAGAKADLLALAQISYIKSRTARVFWDSGYKTVASIAAADANDILPILLQAQPKKLRGKGIEEKNYHAKLLVKAHYICKKANELWGMSLFPLLGT</sequence>
<protein>
    <submittedName>
        <fullName evidence="8">P-loop containing nucleoside triphosphate hydrolase protein</fullName>
    </submittedName>
</protein>
<keyword evidence="2 8" id="KW-0378">Hydrolase</keyword>
<dbReference type="AlphaFoldDB" id="A0A9P8CG27"/>
<dbReference type="Pfam" id="PF20470">
    <property type="entry name" value="HTH_61"/>
    <property type="match status" value="1"/>
</dbReference>
<dbReference type="SUPFAM" id="SSF46785">
    <property type="entry name" value="Winged helix' DNA-binding domain"/>
    <property type="match status" value="1"/>
</dbReference>
<evidence type="ECO:0000256" key="1">
    <source>
        <dbReference type="ARBA" id="ARBA00022741"/>
    </source>
</evidence>
<dbReference type="Proteomes" id="UP000887226">
    <property type="component" value="Unassembled WGS sequence"/>
</dbReference>
<evidence type="ECO:0000256" key="3">
    <source>
        <dbReference type="ARBA" id="ARBA00022806"/>
    </source>
</evidence>
<dbReference type="Pfam" id="PF25453">
    <property type="entry name" value="DUF7898"/>
    <property type="match status" value="1"/>
</dbReference>
<reference evidence="8" key="1">
    <citation type="journal article" date="2021" name="IMA Fungus">
        <title>Genomic characterization of three marine fungi, including Emericellopsis atlantica sp. nov. with signatures of a generalist lifestyle and marine biomass degradation.</title>
        <authorList>
            <person name="Hagestad O.C."/>
            <person name="Hou L."/>
            <person name="Andersen J.H."/>
            <person name="Hansen E.H."/>
            <person name="Altermark B."/>
            <person name="Li C."/>
            <person name="Kuhnert E."/>
            <person name="Cox R.J."/>
            <person name="Crous P.W."/>
            <person name="Spatafora J.W."/>
            <person name="Lail K."/>
            <person name="Amirebrahimi M."/>
            <person name="Lipzen A."/>
            <person name="Pangilinan J."/>
            <person name="Andreopoulos W."/>
            <person name="Hayes R.D."/>
            <person name="Ng V."/>
            <person name="Grigoriev I.V."/>
            <person name="Jackson S.A."/>
            <person name="Sutton T.D.S."/>
            <person name="Dobson A.D.W."/>
            <person name="Rama T."/>
        </authorList>
    </citation>
    <scope>NUCLEOTIDE SEQUENCE</scope>
    <source>
        <strain evidence="8">TRa3180A</strain>
    </source>
</reference>
<keyword evidence="1" id="KW-0547">Nucleotide-binding</keyword>
<dbReference type="PANTHER" id="PTHR47961:SF6">
    <property type="entry name" value="DNA-DIRECTED DNA POLYMERASE"/>
    <property type="match status" value="1"/>
</dbReference>
<dbReference type="InterPro" id="IPR046931">
    <property type="entry name" value="HTH_61"/>
</dbReference>
<feature type="domain" description="Helicase C-terminal" evidence="7">
    <location>
        <begin position="405"/>
        <end position="595"/>
    </location>
</feature>
<evidence type="ECO:0000313" key="9">
    <source>
        <dbReference type="Proteomes" id="UP000887226"/>
    </source>
</evidence>
<evidence type="ECO:0000256" key="2">
    <source>
        <dbReference type="ARBA" id="ARBA00022801"/>
    </source>
</evidence>
<dbReference type="InterPro" id="IPR057220">
    <property type="entry name" value="DUF7898"/>
</dbReference>